<evidence type="ECO:0000256" key="7">
    <source>
        <dbReference type="SAM" id="MobiDB-lite"/>
    </source>
</evidence>
<dbReference type="InParanoid" id="A0A1B7N564"/>
<dbReference type="Gene3D" id="4.10.240.10">
    <property type="entry name" value="Zn(2)-C6 fungal-type DNA-binding domain"/>
    <property type="match status" value="1"/>
</dbReference>
<evidence type="ECO:0000256" key="5">
    <source>
        <dbReference type="ARBA" id="ARBA00023242"/>
    </source>
</evidence>
<dbReference type="SMART" id="SM00066">
    <property type="entry name" value="GAL4"/>
    <property type="match status" value="1"/>
</dbReference>
<dbReference type="STRING" id="1314800.A0A1B7N564"/>
<evidence type="ECO:0000259" key="9">
    <source>
        <dbReference type="PROSITE" id="PS50157"/>
    </source>
</evidence>
<dbReference type="SUPFAM" id="SSF57701">
    <property type="entry name" value="Zn2/Cys6 DNA-binding domain"/>
    <property type="match status" value="1"/>
</dbReference>
<dbReference type="OrthoDB" id="1405595at2759"/>
<evidence type="ECO:0000313" key="10">
    <source>
        <dbReference type="EMBL" id="OAX39972.1"/>
    </source>
</evidence>
<proteinExistence type="predicted"/>
<evidence type="ECO:0000313" key="11">
    <source>
        <dbReference type="Proteomes" id="UP000092154"/>
    </source>
</evidence>
<dbReference type="PANTHER" id="PTHR47660">
    <property type="entry name" value="TRANSCRIPTION FACTOR WITH C2H2 AND ZN(2)-CYS(6) DNA BINDING DOMAIN (EUROFUNG)-RELATED-RELATED"/>
    <property type="match status" value="1"/>
</dbReference>
<keyword evidence="6" id="KW-0863">Zinc-finger</keyword>
<feature type="domain" description="Zn(2)-C6 fungal-type" evidence="8">
    <location>
        <begin position="104"/>
        <end position="133"/>
    </location>
</feature>
<evidence type="ECO:0000256" key="6">
    <source>
        <dbReference type="PROSITE-ProRule" id="PRU00042"/>
    </source>
</evidence>
<sequence length="240" mass="26716">MQEDFRLEAAATRSATHQVVEYRKDGGLSRMRLHKGNIPVLPQTKFCPHCPAKFTRTTHLNRHMHTHTGERLHHCDTCHARFTRSDLLTRHKKTCRDPARLRWDCEACAESKINCDLEYPCGGCQTRGKPCVFPVYSGRRTSSGSTAHASPQTSVSTTETPRTSQRNLSRASSGRALNRHPPGRLIDTLEAQNHHSALSSVSSEYVSSSVSSDVISTAFSPMTCSSHFFLMSSLGFNMTP</sequence>
<feature type="compositionally biased region" description="Polar residues" evidence="7">
    <location>
        <begin position="141"/>
        <end position="172"/>
    </location>
</feature>
<dbReference type="SMART" id="SM00355">
    <property type="entry name" value="ZnF_C2H2"/>
    <property type="match status" value="2"/>
</dbReference>
<protein>
    <recommendedName>
        <fullName evidence="12">C2H2-type domain-containing protein</fullName>
    </recommendedName>
</protein>
<dbReference type="GO" id="GO:0000981">
    <property type="term" value="F:DNA-binding transcription factor activity, RNA polymerase II-specific"/>
    <property type="evidence" value="ECO:0007669"/>
    <property type="project" value="InterPro"/>
</dbReference>
<dbReference type="GO" id="GO:0008270">
    <property type="term" value="F:zinc ion binding"/>
    <property type="evidence" value="ECO:0007669"/>
    <property type="project" value="UniProtKB-KW"/>
</dbReference>
<feature type="domain" description="C2H2-type" evidence="9">
    <location>
        <begin position="45"/>
        <end position="72"/>
    </location>
</feature>
<dbReference type="Gene3D" id="3.30.160.60">
    <property type="entry name" value="Classic Zinc Finger"/>
    <property type="match status" value="2"/>
</dbReference>
<keyword evidence="11" id="KW-1185">Reference proteome</keyword>
<keyword evidence="1" id="KW-0479">Metal-binding</keyword>
<dbReference type="EMBL" id="KV448229">
    <property type="protein sequence ID" value="OAX39972.1"/>
    <property type="molecule type" value="Genomic_DNA"/>
</dbReference>
<dbReference type="InterPro" id="IPR036236">
    <property type="entry name" value="Znf_C2H2_sf"/>
</dbReference>
<gene>
    <name evidence="10" type="ORF">K503DRAFT_38273</name>
</gene>
<organism evidence="10 11">
    <name type="scientific">Rhizopogon vinicolor AM-OR11-026</name>
    <dbReference type="NCBI Taxonomy" id="1314800"/>
    <lineage>
        <taxon>Eukaryota</taxon>
        <taxon>Fungi</taxon>
        <taxon>Dikarya</taxon>
        <taxon>Basidiomycota</taxon>
        <taxon>Agaricomycotina</taxon>
        <taxon>Agaricomycetes</taxon>
        <taxon>Agaricomycetidae</taxon>
        <taxon>Boletales</taxon>
        <taxon>Suillineae</taxon>
        <taxon>Rhizopogonaceae</taxon>
        <taxon>Rhizopogon</taxon>
    </lineage>
</organism>
<evidence type="ECO:0000256" key="2">
    <source>
        <dbReference type="ARBA" id="ARBA00022833"/>
    </source>
</evidence>
<evidence type="ECO:0008006" key="12">
    <source>
        <dbReference type="Google" id="ProtNLM"/>
    </source>
</evidence>
<evidence type="ECO:0000256" key="1">
    <source>
        <dbReference type="ARBA" id="ARBA00022723"/>
    </source>
</evidence>
<feature type="region of interest" description="Disordered" evidence="7">
    <location>
        <begin position="141"/>
        <end position="182"/>
    </location>
</feature>
<accession>A0A1B7N564</accession>
<keyword evidence="5" id="KW-0539">Nucleus</keyword>
<dbReference type="PROSITE" id="PS50048">
    <property type="entry name" value="ZN2_CY6_FUNGAL_2"/>
    <property type="match status" value="1"/>
</dbReference>
<dbReference type="SUPFAM" id="SSF57667">
    <property type="entry name" value="beta-beta-alpha zinc fingers"/>
    <property type="match status" value="1"/>
</dbReference>
<keyword evidence="2" id="KW-0862">Zinc</keyword>
<dbReference type="Proteomes" id="UP000092154">
    <property type="component" value="Unassembled WGS sequence"/>
</dbReference>
<dbReference type="Pfam" id="PF00172">
    <property type="entry name" value="Zn_clus"/>
    <property type="match status" value="1"/>
</dbReference>
<evidence type="ECO:0000256" key="3">
    <source>
        <dbReference type="ARBA" id="ARBA00023015"/>
    </source>
</evidence>
<dbReference type="PROSITE" id="PS50157">
    <property type="entry name" value="ZINC_FINGER_C2H2_2"/>
    <property type="match status" value="1"/>
</dbReference>
<dbReference type="PROSITE" id="PS00028">
    <property type="entry name" value="ZINC_FINGER_C2H2_1"/>
    <property type="match status" value="1"/>
</dbReference>
<dbReference type="InterPro" id="IPR036864">
    <property type="entry name" value="Zn2-C6_fun-type_DNA-bd_sf"/>
</dbReference>
<evidence type="ECO:0000256" key="4">
    <source>
        <dbReference type="ARBA" id="ARBA00023163"/>
    </source>
</evidence>
<name>A0A1B7N564_9AGAM</name>
<keyword evidence="3" id="KW-0805">Transcription regulation</keyword>
<keyword evidence="4" id="KW-0804">Transcription</keyword>
<dbReference type="InterPro" id="IPR013087">
    <property type="entry name" value="Znf_C2H2_type"/>
</dbReference>
<reference evidence="10 11" key="1">
    <citation type="submission" date="2016-06" db="EMBL/GenBank/DDBJ databases">
        <title>Comparative genomics of the ectomycorrhizal sister species Rhizopogon vinicolor and Rhizopogon vesiculosus (Basidiomycota: Boletales) reveals a divergence of the mating type B locus.</title>
        <authorList>
            <consortium name="DOE Joint Genome Institute"/>
            <person name="Mujic A.B."/>
            <person name="Kuo A."/>
            <person name="Tritt A."/>
            <person name="Lipzen A."/>
            <person name="Chen C."/>
            <person name="Johnson J."/>
            <person name="Sharma A."/>
            <person name="Barry K."/>
            <person name="Grigoriev I.V."/>
            <person name="Spatafora J.W."/>
        </authorList>
    </citation>
    <scope>NUCLEOTIDE SEQUENCE [LARGE SCALE GENOMIC DNA]</scope>
    <source>
        <strain evidence="10 11">AM-OR11-026</strain>
    </source>
</reference>
<dbReference type="InterPro" id="IPR001138">
    <property type="entry name" value="Zn2Cys6_DnaBD"/>
</dbReference>
<dbReference type="AlphaFoldDB" id="A0A1B7N564"/>
<evidence type="ECO:0000259" key="8">
    <source>
        <dbReference type="PROSITE" id="PS50048"/>
    </source>
</evidence>